<dbReference type="PANTHER" id="PTHR35802:SF1">
    <property type="entry name" value="PROTEASE SYNTHASE AND SPORULATION PROTEIN PAI 2"/>
    <property type="match status" value="1"/>
</dbReference>
<accession>A0A7K1V790</accession>
<dbReference type="AlphaFoldDB" id="A0A7K1V790"/>
<comment type="caution">
    <text evidence="1">The sequence shown here is derived from an EMBL/GenBank/DDBJ whole genome shotgun (WGS) entry which is preliminary data.</text>
</comment>
<dbReference type="InterPro" id="IPR007396">
    <property type="entry name" value="TR_PAI2-type"/>
</dbReference>
<dbReference type="InterPro" id="IPR012349">
    <property type="entry name" value="Split_barrel_FMN-bd"/>
</dbReference>
<name>A0A7K1V790_9NOCA</name>
<dbReference type="PANTHER" id="PTHR35802">
    <property type="entry name" value="PROTEASE SYNTHASE AND SPORULATION PROTEIN PAI 2"/>
    <property type="match status" value="1"/>
</dbReference>
<gene>
    <name evidence="1" type="ORF">GPX89_34900</name>
</gene>
<evidence type="ECO:0000313" key="2">
    <source>
        <dbReference type="Proteomes" id="UP000466794"/>
    </source>
</evidence>
<protein>
    <recommendedName>
        <fullName evidence="3">FMN-binding negative transcriptional regulator</fullName>
    </recommendedName>
</protein>
<evidence type="ECO:0008006" key="3">
    <source>
        <dbReference type="Google" id="ProtNLM"/>
    </source>
</evidence>
<dbReference type="PIRSF" id="PIRSF010372">
    <property type="entry name" value="PaiB"/>
    <property type="match status" value="1"/>
</dbReference>
<dbReference type="SUPFAM" id="SSF50475">
    <property type="entry name" value="FMN-binding split barrel"/>
    <property type="match status" value="1"/>
</dbReference>
<dbReference type="Pfam" id="PF04299">
    <property type="entry name" value="FMN_bind_2"/>
    <property type="match status" value="1"/>
</dbReference>
<sequence length="214" mass="23654">MSVSNNSDAHRALYPPRVHLETDEGKSMRVMEAYPFATMLSAPNADEIVATNLPLVLNRERGPHGTLFGHLDSANPHARLLDGRPVTVLFHGPNAYLSPKVLTGNPLPTWNSISVHVRGTATLLRDRTQLLDGIASISERSDPHDYELDYSHPRIAQIIGRVTGFEIRIHEIIGRFKVSQDLDADNRARAAEAMAVVRHADERAVIEASFGTVR</sequence>
<reference evidence="1 2" key="1">
    <citation type="submission" date="2019-12" db="EMBL/GenBank/DDBJ databases">
        <title>Nocardia sp. nov. ET3-3 isolated from soil.</title>
        <authorList>
            <person name="Kanchanasin P."/>
            <person name="Tanasupawat S."/>
            <person name="Yuki M."/>
            <person name="Kudo T."/>
        </authorList>
    </citation>
    <scope>NUCLEOTIDE SEQUENCE [LARGE SCALE GENOMIC DNA]</scope>
    <source>
        <strain evidence="1 2">ET3-3</strain>
    </source>
</reference>
<dbReference type="EMBL" id="WRPP01000009">
    <property type="protein sequence ID" value="MVU82407.1"/>
    <property type="molecule type" value="Genomic_DNA"/>
</dbReference>
<dbReference type="Proteomes" id="UP000466794">
    <property type="component" value="Unassembled WGS sequence"/>
</dbReference>
<organism evidence="1 2">
    <name type="scientific">Nocardia terrae</name>
    <dbReference type="NCBI Taxonomy" id="2675851"/>
    <lineage>
        <taxon>Bacteria</taxon>
        <taxon>Bacillati</taxon>
        <taxon>Actinomycetota</taxon>
        <taxon>Actinomycetes</taxon>
        <taxon>Mycobacteriales</taxon>
        <taxon>Nocardiaceae</taxon>
        <taxon>Nocardia</taxon>
    </lineage>
</organism>
<keyword evidence="2" id="KW-1185">Reference proteome</keyword>
<evidence type="ECO:0000313" key="1">
    <source>
        <dbReference type="EMBL" id="MVU82407.1"/>
    </source>
</evidence>
<proteinExistence type="predicted"/>
<dbReference type="Gene3D" id="2.30.110.10">
    <property type="entry name" value="Electron Transport, Fmn-binding Protein, Chain A"/>
    <property type="match status" value="1"/>
</dbReference>